<keyword evidence="1" id="KW-0472">Membrane</keyword>
<reference evidence="2 3" key="1">
    <citation type="submission" date="2018-09" db="EMBL/GenBank/DDBJ databases">
        <title>Murine metabolic-syndrome-specific gut microbial biobank.</title>
        <authorList>
            <person name="Liu C."/>
        </authorList>
    </citation>
    <scope>NUCLEOTIDE SEQUENCE [LARGE SCALE GENOMIC DNA]</scope>
    <source>
        <strain evidence="2 3">8-P5</strain>
    </source>
</reference>
<sequence length="146" mass="16952">MGILRKRRILPDSLKCLIERRWHPYKVLRTILVLPLLAIAERWVFGFGKIRLEYNTVEHVFVQAYIACQILLLIIMVLPFNERAQVDDYYELPWWLIFVLLGLQAAVSLFLVGKFLACRSLVRDMFADLAASCGVGVRFWHLSVSS</sequence>
<organism evidence="2 3">
    <name type="scientific">Parabacteroides distasonis</name>
    <dbReference type="NCBI Taxonomy" id="823"/>
    <lineage>
        <taxon>Bacteria</taxon>
        <taxon>Pseudomonadati</taxon>
        <taxon>Bacteroidota</taxon>
        <taxon>Bacteroidia</taxon>
        <taxon>Bacteroidales</taxon>
        <taxon>Tannerellaceae</taxon>
        <taxon>Parabacteroides</taxon>
    </lineage>
</organism>
<evidence type="ECO:0000313" key="3">
    <source>
        <dbReference type="Proteomes" id="UP000278164"/>
    </source>
</evidence>
<feature type="transmembrane region" description="Helical" evidence="1">
    <location>
        <begin position="92"/>
        <end position="117"/>
    </location>
</feature>
<protein>
    <submittedName>
        <fullName evidence="2">Uncharacterized protein</fullName>
    </submittedName>
</protein>
<dbReference type="RefSeq" id="WP_183128522.1">
    <property type="nucleotide sequence ID" value="NZ_RAYI01000002.1"/>
</dbReference>
<keyword evidence="1" id="KW-0812">Transmembrane</keyword>
<dbReference type="EMBL" id="RAYI01000002">
    <property type="protein sequence ID" value="RLT74882.1"/>
    <property type="molecule type" value="Genomic_DNA"/>
</dbReference>
<dbReference type="Proteomes" id="UP000278164">
    <property type="component" value="Unassembled WGS sequence"/>
</dbReference>
<proteinExistence type="predicted"/>
<accession>A0A3L7ZV85</accession>
<comment type="caution">
    <text evidence="2">The sequence shown here is derived from an EMBL/GenBank/DDBJ whole genome shotgun (WGS) entry which is preliminary data.</text>
</comment>
<evidence type="ECO:0000256" key="1">
    <source>
        <dbReference type="SAM" id="Phobius"/>
    </source>
</evidence>
<evidence type="ECO:0000313" key="2">
    <source>
        <dbReference type="EMBL" id="RLT74882.1"/>
    </source>
</evidence>
<feature type="transmembrane region" description="Helical" evidence="1">
    <location>
        <begin position="60"/>
        <end position="80"/>
    </location>
</feature>
<dbReference type="AlphaFoldDB" id="A0A3L7ZV85"/>
<name>A0A3L7ZV85_PARDI</name>
<keyword evidence="1" id="KW-1133">Transmembrane helix</keyword>
<gene>
    <name evidence="2" type="ORF">D7V78_02385</name>
</gene>